<evidence type="ECO:0000313" key="2">
    <source>
        <dbReference type="Proteomes" id="UP000016935"/>
    </source>
</evidence>
<reference evidence="1 2" key="1">
    <citation type="journal article" date="2012" name="PLoS Pathog.">
        <title>Diverse lifestyles and strategies of plant pathogenesis encoded in the genomes of eighteen Dothideomycetes fungi.</title>
        <authorList>
            <person name="Ohm R.A."/>
            <person name="Feau N."/>
            <person name="Henrissat B."/>
            <person name="Schoch C.L."/>
            <person name="Horwitz B.A."/>
            <person name="Barry K.W."/>
            <person name="Condon B.J."/>
            <person name="Copeland A.C."/>
            <person name="Dhillon B."/>
            <person name="Glaser F."/>
            <person name="Hesse C.N."/>
            <person name="Kosti I."/>
            <person name="LaButti K."/>
            <person name="Lindquist E.A."/>
            <person name="Lucas S."/>
            <person name="Salamov A.A."/>
            <person name="Bradshaw R.E."/>
            <person name="Ciuffetti L."/>
            <person name="Hamelin R.C."/>
            <person name="Kema G.H.J."/>
            <person name="Lawrence C."/>
            <person name="Scott J.A."/>
            <person name="Spatafora J.W."/>
            <person name="Turgeon B.G."/>
            <person name="de Wit P.J.G.M."/>
            <person name="Zhong S."/>
            <person name="Goodwin S.B."/>
            <person name="Grigoriev I.V."/>
        </authorList>
    </citation>
    <scope>NUCLEOTIDE SEQUENCE [LARGE SCALE GENOMIC DNA]</scope>
    <source>
        <strain evidence="2">28A</strain>
    </source>
</reference>
<keyword evidence="2" id="KW-1185">Reference proteome</keyword>
<name>R0I8J8_EXST2</name>
<dbReference type="AlphaFoldDB" id="R0I8J8"/>
<proteinExistence type="predicted"/>
<dbReference type="EMBL" id="KB908866">
    <property type="protein sequence ID" value="EOA81716.1"/>
    <property type="molecule type" value="Genomic_DNA"/>
</dbReference>
<accession>R0I8J8</accession>
<sequence length="170" mass="19534">MANATLSKDASIGDSTLYEQFHELSQLCCKDREAKLQVFCESFWDRLERSPRPIDALLLAFTTLLASDNNLPLVQLVIPNLQPAAVIPTNSLKRDLVRRFQGRQPLFELSSSYHRTRHSEAHHQFKEEKKALQEAELYRASILLCGHGNPSEAYKERVRQWLLGFPKEDV</sequence>
<evidence type="ECO:0000313" key="1">
    <source>
        <dbReference type="EMBL" id="EOA81716.1"/>
    </source>
</evidence>
<dbReference type="GeneID" id="19402743"/>
<dbReference type="HOGENOM" id="CLU_1571609_0_0_1"/>
<organism evidence="1 2">
    <name type="scientific">Exserohilum turcicum (strain 28A)</name>
    <name type="common">Northern leaf blight fungus</name>
    <name type="synonym">Setosphaeria turcica</name>
    <dbReference type="NCBI Taxonomy" id="671987"/>
    <lineage>
        <taxon>Eukaryota</taxon>
        <taxon>Fungi</taxon>
        <taxon>Dikarya</taxon>
        <taxon>Ascomycota</taxon>
        <taxon>Pezizomycotina</taxon>
        <taxon>Dothideomycetes</taxon>
        <taxon>Pleosporomycetidae</taxon>
        <taxon>Pleosporales</taxon>
        <taxon>Pleosporineae</taxon>
        <taxon>Pleosporaceae</taxon>
        <taxon>Exserohilum</taxon>
    </lineage>
</organism>
<gene>
    <name evidence="1" type="ORF">SETTUDRAFT_24104</name>
</gene>
<dbReference type="OrthoDB" id="3799928at2759"/>
<dbReference type="Proteomes" id="UP000016935">
    <property type="component" value="Unassembled WGS sequence"/>
</dbReference>
<protein>
    <submittedName>
        <fullName evidence="1">Uncharacterized protein</fullName>
    </submittedName>
</protein>
<reference evidence="1 2" key="2">
    <citation type="journal article" date="2013" name="PLoS Genet.">
        <title>Comparative genome structure, secondary metabolite, and effector coding capacity across Cochliobolus pathogens.</title>
        <authorList>
            <person name="Condon B.J."/>
            <person name="Leng Y."/>
            <person name="Wu D."/>
            <person name="Bushley K.E."/>
            <person name="Ohm R.A."/>
            <person name="Otillar R."/>
            <person name="Martin J."/>
            <person name="Schackwitz W."/>
            <person name="Grimwood J."/>
            <person name="MohdZainudin N."/>
            <person name="Xue C."/>
            <person name="Wang R."/>
            <person name="Manning V.A."/>
            <person name="Dhillon B."/>
            <person name="Tu Z.J."/>
            <person name="Steffenson B.J."/>
            <person name="Salamov A."/>
            <person name="Sun H."/>
            <person name="Lowry S."/>
            <person name="LaButti K."/>
            <person name="Han J."/>
            <person name="Copeland A."/>
            <person name="Lindquist E."/>
            <person name="Barry K."/>
            <person name="Schmutz J."/>
            <person name="Baker S.E."/>
            <person name="Ciuffetti L.M."/>
            <person name="Grigoriev I.V."/>
            <person name="Zhong S."/>
            <person name="Turgeon B.G."/>
        </authorList>
    </citation>
    <scope>NUCLEOTIDE SEQUENCE [LARGE SCALE GENOMIC DNA]</scope>
    <source>
        <strain evidence="2">28A</strain>
    </source>
</reference>
<dbReference type="RefSeq" id="XP_008030642.1">
    <property type="nucleotide sequence ID" value="XM_008032451.1"/>
</dbReference>